<reference evidence="1 2" key="1">
    <citation type="journal article" date="2013" name="Genome Announc.">
        <title>Draft Genome of the Marine Gammaproteobacterium Halomonas titanicae.</title>
        <authorList>
            <person name="Sanchez-Porro C."/>
            <person name="de la Haba R.R."/>
            <person name="Cruz-Hernandez N."/>
            <person name="Gonzalez J.M."/>
            <person name="Reyes-Guirao C."/>
            <person name="Navarro-Sampedro L."/>
            <person name="Carballo M."/>
            <person name="Ventosa A."/>
        </authorList>
    </citation>
    <scope>NUCLEOTIDE SEQUENCE [LARGE SCALE GENOMIC DNA]</scope>
    <source>
        <strain evidence="1 2">BH1</strain>
    </source>
</reference>
<dbReference type="AlphaFoldDB" id="L9U6H7"/>
<dbReference type="InterPro" id="IPR029058">
    <property type="entry name" value="AB_hydrolase_fold"/>
</dbReference>
<comment type="caution">
    <text evidence="1">The sequence shown here is derived from an EMBL/GenBank/DDBJ whole genome shotgun (WGS) entry which is preliminary data.</text>
</comment>
<protein>
    <recommendedName>
        <fullName evidence="3">Alpha/beta hydrolase</fullName>
    </recommendedName>
</protein>
<organism evidence="1 2">
    <name type="scientific">Vreelandella titanicae BH1</name>
    <dbReference type="NCBI Taxonomy" id="1204738"/>
    <lineage>
        <taxon>Bacteria</taxon>
        <taxon>Pseudomonadati</taxon>
        <taxon>Pseudomonadota</taxon>
        <taxon>Gammaproteobacteria</taxon>
        <taxon>Oceanospirillales</taxon>
        <taxon>Halomonadaceae</taxon>
        <taxon>Vreelandella</taxon>
    </lineage>
</organism>
<accession>L9U6H7</accession>
<sequence length="272" mass="31919">MRCFLKFFYNLHEAKNFHNEHSFIVIYRNVHFPIYLDFKGSDKWIVFTPGACSRQKPMPIFQRSSYSKFIEPNVISLFDPGILFHRKLTNTWFCGTKSRYYGEYIAQILKLFFEKERVNNKKILLFGTSAGGIPALKIAEKLNGCNVLVGNIQIDASIHPAFDKMLPVLFPGLDSIDCKHQFHERFDARSVDSSFRLFYIQNIKDTFHYKNHFKPYREWCLSKEISFDASFYEYDNLEAGHGSVGREKELSIIESIFENENLNLNWLDRLGC</sequence>
<name>L9U6H7_9GAMM</name>
<proteinExistence type="predicted"/>
<evidence type="ECO:0000313" key="1">
    <source>
        <dbReference type="EMBL" id="ELY20464.1"/>
    </source>
</evidence>
<dbReference type="EMBL" id="AOPO01000017">
    <property type="protein sequence ID" value="ELY20464.1"/>
    <property type="molecule type" value="Genomic_DNA"/>
</dbReference>
<dbReference type="Proteomes" id="UP000011651">
    <property type="component" value="Unassembled WGS sequence"/>
</dbReference>
<evidence type="ECO:0008006" key="3">
    <source>
        <dbReference type="Google" id="ProtNLM"/>
    </source>
</evidence>
<gene>
    <name evidence="1" type="ORF">HALTITAN_2818</name>
</gene>
<evidence type="ECO:0000313" key="2">
    <source>
        <dbReference type="Proteomes" id="UP000011651"/>
    </source>
</evidence>
<dbReference type="SUPFAM" id="SSF53474">
    <property type="entry name" value="alpha/beta-Hydrolases"/>
    <property type="match status" value="1"/>
</dbReference>